<dbReference type="OrthoDB" id="9877649at2"/>
<protein>
    <submittedName>
        <fullName evidence="1">Uncharacterized protein</fullName>
    </submittedName>
</protein>
<organism evidence="1 2">
    <name type="scientific">Acrocarpospora macrocephala</name>
    <dbReference type="NCBI Taxonomy" id="150177"/>
    <lineage>
        <taxon>Bacteria</taxon>
        <taxon>Bacillati</taxon>
        <taxon>Actinomycetota</taxon>
        <taxon>Actinomycetes</taxon>
        <taxon>Streptosporangiales</taxon>
        <taxon>Streptosporangiaceae</taxon>
        <taxon>Acrocarpospora</taxon>
    </lineage>
</organism>
<comment type="caution">
    <text evidence="1">The sequence shown here is derived from an EMBL/GenBank/DDBJ whole genome shotgun (WGS) entry which is preliminary data.</text>
</comment>
<dbReference type="Proteomes" id="UP000331127">
    <property type="component" value="Unassembled WGS sequence"/>
</dbReference>
<gene>
    <name evidence="1" type="ORF">Amac_073950</name>
</gene>
<keyword evidence="2" id="KW-1185">Reference proteome</keyword>
<accession>A0A5M3X6M2</accession>
<reference evidence="1 2" key="1">
    <citation type="submission" date="2019-10" db="EMBL/GenBank/DDBJ databases">
        <title>Whole genome shotgun sequence of Acrocarpospora macrocephala NBRC 16266.</title>
        <authorList>
            <person name="Ichikawa N."/>
            <person name="Kimura A."/>
            <person name="Kitahashi Y."/>
            <person name="Komaki H."/>
            <person name="Oguchi A."/>
        </authorList>
    </citation>
    <scope>NUCLEOTIDE SEQUENCE [LARGE SCALE GENOMIC DNA]</scope>
    <source>
        <strain evidence="1 2">NBRC 16266</strain>
    </source>
</reference>
<proteinExistence type="predicted"/>
<dbReference type="RefSeq" id="WP_155359015.1">
    <property type="nucleotide sequence ID" value="NZ_BAAAHL010000025.1"/>
</dbReference>
<dbReference type="EMBL" id="BLAE01000050">
    <property type="protein sequence ID" value="GES13798.1"/>
    <property type="molecule type" value="Genomic_DNA"/>
</dbReference>
<sequence length="62" mass="6848">MIELARTLEACATKLSELADRLHDDPAAPPWFTTTARTYATRCHQAATDLTAASHEAQRPRP</sequence>
<evidence type="ECO:0000313" key="1">
    <source>
        <dbReference type="EMBL" id="GES13798.1"/>
    </source>
</evidence>
<name>A0A5M3X6M2_9ACTN</name>
<evidence type="ECO:0000313" key="2">
    <source>
        <dbReference type="Proteomes" id="UP000331127"/>
    </source>
</evidence>
<dbReference type="AlphaFoldDB" id="A0A5M3X6M2"/>